<gene>
    <name evidence="3" type="ORF">ANOM_011658</name>
</gene>
<dbReference type="Proteomes" id="UP000037505">
    <property type="component" value="Unassembled WGS sequence"/>
</dbReference>
<dbReference type="AlphaFoldDB" id="A0A0L1ILS7"/>
<dbReference type="OrthoDB" id="4225815at2759"/>
<reference evidence="3 4" key="1">
    <citation type="submission" date="2014-06" db="EMBL/GenBank/DDBJ databases">
        <title>The Genome of the Aflatoxigenic Filamentous Fungus Aspergillus nomius.</title>
        <authorList>
            <person name="Moore M.G."/>
            <person name="Shannon B.M."/>
            <person name="Brian M.M."/>
        </authorList>
    </citation>
    <scope>NUCLEOTIDE SEQUENCE [LARGE SCALE GENOMIC DNA]</scope>
    <source>
        <strain evidence="3 4">NRRL 13137</strain>
    </source>
</reference>
<comment type="subcellular location">
    <subcellularLocation>
        <location evidence="2">Secreted</location>
        <location evidence="2">Cell wall</location>
    </subcellularLocation>
</comment>
<feature type="chain" id="PRO_5013984979" description="Hydrophobin" evidence="2">
    <location>
        <begin position="18"/>
        <end position="150"/>
    </location>
</feature>
<comment type="similarity">
    <text evidence="2">Belongs to the fungal hydrophobin family.</text>
</comment>
<organism evidence="3 4">
    <name type="scientific">Aspergillus nomiae NRRL (strain ATCC 15546 / NRRL 13137 / CBS 260.88 / M93)</name>
    <dbReference type="NCBI Taxonomy" id="1509407"/>
    <lineage>
        <taxon>Eukaryota</taxon>
        <taxon>Fungi</taxon>
        <taxon>Dikarya</taxon>
        <taxon>Ascomycota</taxon>
        <taxon>Pezizomycotina</taxon>
        <taxon>Eurotiomycetes</taxon>
        <taxon>Eurotiomycetidae</taxon>
        <taxon>Eurotiales</taxon>
        <taxon>Aspergillaceae</taxon>
        <taxon>Aspergillus</taxon>
        <taxon>Aspergillus subgen. Circumdati</taxon>
    </lineage>
</organism>
<proteinExistence type="inferred from homology"/>
<accession>A0A0L1ILS7</accession>
<keyword evidence="4" id="KW-1185">Reference proteome</keyword>
<protein>
    <recommendedName>
        <fullName evidence="2">Hydrophobin</fullName>
    </recommendedName>
</protein>
<dbReference type="SMR" id="A0A0L1ILS7"/>
<feature type="signal peptide" evidence="2">
    <location>
        <begin position="1"/>
        <end position="17"/>
    </location>
</feature>
<keyword evidence="2" id="KW-0964">Secreted</keyword>
<dbReference type="GO" id="GO:0009277">
    <property type="term" value="C:fungal-type cell wall"/>
    <property type="evidence" value="ECO:0007669"/>
    <property type="project" value="InterPro"/>
</dbReference>
<dbReference type="SMART" id="SM00075">
    <property type="entry name" value="HYDRO"/>
    <property type="match status" value="1"/>
</dbReference>
<dbReference type="Pfam" id="PF01185">
    <property type="entry name" value="Hydrophobin"/>
    <property type="match status" value="1"/>
</dbReference>
<sequence length="150" mass="15360">MQFSVAAVLALATAVAALPPASGTGAGQEVGNAKNQFPLPKDMTVKQASDKCGDNATMKCCNKSVKSGDFTQAESGILNNLIDLLNGKQGQGLGLLDECTNIPVDVLAIPIIQQQEQCKQPISCCQNTKSSADGSVIGLGLPCIAIGSLL</sequence>
<dbReference type="RefSeq" id="XP_015401081.1">
    <property type="nucleotide sequence ID" value="XM_015556914.1"/>
</dbReference>
<evidence type="ECO:0000313" key="3">
    <source>
        <dbReference type="EMBL" id="KNG80158.1"/>
    </source>
</evidence>
<dbReference type="GeneID" id="26813462"/>
<comment type="caution">
    <text evidence="3">The sequence shown here is derived from an EMBL/GenBank/DDBJ whole genome shotgun (WGS) entry which is preliminary data.</text>
</comment>
<evidence type="ECO:0000256" key="2">
    <source>
        <dbReference type="RuleBase" id="RU365009"/>
    </source>
</evidence>
<dbReference type="GO" id="GO:0005199">
    <property type="term" value="F:structural constituent of cell wall"/>
    <property type="evidence" value="ECO:0007669"/>
    <property type="project" value="InterPro"/>
</dbReference>
<evidence type="ECO:0000313" key="4">
    <source>
        <dbReference type="Proteomes" id="UP000037505"/>
    </source>
</evidence>
<keyword evidence="1 2" id="KW-1015">Disulfide bond</keyword>
<keyword evidence="2" id="KW-0134">Cell wall</keyword>
<dbReference type="EMBL" id="JNOM01000679">
    <property type="protein sequence ID" value="KNG80158.1"/>
    <property type="molecule type" value="Genomic_DNA"/>
</dbReference>
<name>A0A0L1ILS7_ASPN3</name>
<dbReference type="InterPro" id="IPR001338">
    <property type="entry name" value="Class_I_Hydrophobin"/>
</dbReference>
<evidence type="ECO:0000256" key="1">
    <source>
        <dbReference type="ARBA" id="ARBA00023157"/>
    </source>
</evidence>
<keyword evidence="2" id="KW-0732">Signal</keyword>